<keyword evidence="2" id="KW-0805">Transcription regulation</keyword>
<accession>A0ABS6AU44</accession>
<dbReference type="RefSeq" id="WP_215915582.1">
    <property type="nucleotide sequence ID" value="NZ_JAHKNI010000001.1"/>
</dbReference>
<dbReference type="SUPFAM" id="SSF88946">
    <property type="entry name" value="Sigma2 domain of RNA polymerase sigma factors"/>
    <property type="match status" value="1"/>
</dbReference>
<evidence type="ECO:0000259" key="6">
    <source>
        <dbReference type="Pfam" id="PF08281"/>
    </source>
</evidence>
<dbReference type="InterPro" id="IPR013249">
    <property type="entry name" value="RNA_pol_sigma70_r4_t2"/>
</dbReference>
<dbReference type="InterPro" id="IPR036388">
    <property type="entry name" value="WH-like_DNA-bd_sf"/>
</dbReference>
<comment type="caution">
    <text evidence="7">The sequence shown here is derived from an EMBL/GenBank/DDBJ whole genome shotgun (WGS) entry which is preliminary data.</text>
</comment>
<organism evidence="7 8">
    <name type="scientific">Nocardia albiluteola</name>
    <dbReference type="NCBI Taxonomy" id="2842303"/>
    <lineage>
        <taxon>Bacteria</taxon>
        <taxon>Bacillati</taxon>
        <taxon>Actinomycetota</taxon>
        <taxon>Actinomycetes</taxon>
        <taxon>Mycobacteriales</taxon>
        <taxon>Nocardiaceae</taxon>
        <taxon>Nocardia</taxon>
    </lineage>
</organism>
<dbReference type="SUPFAM" id="SSF88659">
    <property type="entry name" value="Sigma3 and sigma4 domains of RNA polymerase sigma factors"/>
    <property type="match status" value="1"/>
</dbReference>
<dbReference type="CDD" id="cd06171">
    <property type="entry name" value="Sigma70_r4"/>
    <property type="match status" value="1"/>
</dbReference>
<dbReference type="Pfam" id="PF08281">
    <property type="entry name" value="Sigma70_r4_2"/>
    <property type="match status" value="1"/>
</dbReference>
<dbReference type="InterPro" id="IPR039425">
    <property type="entry name" value="RNA_pol_sigma-70-like"/>
</dbReference>
<dbReference type="EMBL" id="JAHKNI010000001">
    <property type="protein sequence ID" value="MBU3060776.1"/>
    <property type="molecule type" value="Genomic_DNA"/>
</dbReference>
<keyword evidence="8" id="KW-1185">Reference proteome</keyword>
<dbReference type="Proteomes" id="UP000733379">
    <property type="component" value="Unassembled WGS sequence"/>
</dbReference>
<evidence type="ECO:0000256" key="4">
    <source>
        <dbReference type="ARBA" id="ARBA00023125"/>
    </source>
</evidence>
<evidence type="ECO:0000256" key="3">
    <source>
        <dbReference type="ARBA" id="ARBA00023082"/>
    </source>
</evidence>
<protein>
    <submittedName>
        <fullName evidence="7">RNA polymerase sigma factor</fullName>
    </submittedName>
</protein>
<keyword evidence="5" id="KW-0804">Transcription</keyword>
<dbReference type="Gene3D" id="1.10.10.10">
    <property type="entry name" value="Winged helix-like DNA-binding domain superfamily/Winged helix DNA-binding domain"/>
    <property type="match status" value="1"/>
</dbReference>
<evidence type="ECO:0000313" key="8">
    <source>
        <dbReference type="Proteomes" id="UP000733379"/>
    </source>
</evidence>
<dbReference type="PANTHER" id="PTHR43133:SF51">
    <property type="entry name" value="RNA POLYMERASE SIGMA FACTOR"/>
    <property type="match status" value="1"/>
</dbReference>
<evidence type="ECO:0000313" key="7">
    <source>
        <dbReference type="EMBL" id="MBU3060776.1"/>
    </source>
</evidence>
<keyword evidence="3" id="KW-0731">Sigma factor</keyword>
<dbReference type="InterPro" id="IPR013325">
    <property type="entry name" value="RNA_pol_sigma_r2"/>
</dbReference>
<dbReference type="Gene3D" id="1.10.1740.10">
    <property type="match status" value="1"/>
</dbReference>
<feature type="domain" description="RNA polymerase sigma factor 70 region 4 type 2" evidence="6">
    <location>
        <begin position="120"/>
        <end position="168"/>
    </location>
</feature>
<gene>
    <name evidence="7" type="ORF">KO481_04460</name>
</gene>
<dbReference type="PANTHER" id="PTHR43133">
    <property type="entry name" value="RNA POLYMERASE ECF-TYPE SIGMA FACTO"/>
    <property type="match status" value="1"/>
</dbReference>
<evidence type="ECO:0000256" key="1">
    <source>
        <dbReference type="ARBA" id="ARBA00010641"/>
    </source>
</evidence>
<keyword evidence="4" id="KW-0238">DNA-binding</keyword>
<name>A0ABS6AU44_9NOCA</name>
<sequence>MSGPPEDRDPRRIDPDRLADLVRAAQRGDMLAVDELLTAITPYVRALCGPIALDLGPDAVQETLIAVFGHLRRLRDPRALFGWVRVIAVREAVKVARSRPVAAELPELPAPGDVELAVDVADVLRRLSPQHRAILVLRDLEGLDEQHAARLLDVPVGTVKSRLARARASFRREWRA</sequence>
<comment type="similarity">
    <text evidence="1">Belongs to the sigma-70 factor family. ECF subfamily.</text>
</comment>
<dbReference type="InterPro" id="IPR013324">
    <property type="entry name" value="RNA_pol_sigma_r3/r4-like"/>
</dbReference>
<evidence type="ECO:0000256" key="2">
    <source>
        <dbReference type="ARBA" id="ARBA00023015"/>
    </source>
</evidence>
<reference evidence="7 8" key="1">
    <citation type="submission" date="2021-06" db="EMBL/GenBank/DDBJ databases">
        <title>Actinomycetes sequencing.</title>
        <authorList>
            <person name="Shan Q."/>
        </authorList>
    </citation>
    <scope>NUCLEOTIDE SEQUENCE [LARGE SCALE GENOMIC DNA]</scope>
    <source>
        <strain evidence="7 8">NEAU-G5</strain>
    </source>
</reference>
<evidence type="ECO:0000256" key="5">
    <source>
        <dbReference type="ARBA" id="ARBA00023163"/>
    </source>
</evidence>
<proteinExistence type="inferred from homology"/>